<accession>A0A1Y1BBZ5</accession>
<gene>
    <name evidence="1" type="ORF">BSFP_002940</name>
</gene>
<reference evidence="1 2" key="1">
    <citation type="journal article" date="2017" name="Genome Announc.">
        <title>Complete Genome Sequence of Burkholderia stabilis FERMP-21014.</title>
        <authorList>
            <person name="Konishi K."/>
            <person name="Kumagai T."/>
            <person name="Sakasegawa S."/>
            <person name="Tamura T."/>
        </authorList>
    </citation>
    <scope>NUCLEOTIDE SEQUENCE [LARGE SCALE GENOMIC DNA]</scope>
    <source>
        <strain evidence="1 2">FERMP-21014</strain>
    </source>
</reference>
<evidence type="ECO:0008006" key="3">
    <source>
        <dbReference type="Google" id="ProtNLM"/>
    </source>
</evidence>
<dbReference type="InterPro" id="IPR022118">
    <property type="entry name" value="Peptidase_C70_AvrRpt2"/>
</dbReference>
<dbReference type="Proteomes" id="UP000218432">
    <property type="component" value="Chromosome 1"/>
</dbReference>
<dbReference type="AlphaFoldDB" id="A0A1Y1BBZ5"/>
<dbReference type="EMBL" id="AP018111">
    <property type="protein sequence ID" value="BAX57501.1"/>
    <property type="molecule type" value="Genomic_DNA"/>
</dbReference>
<name>A0A1Y1BBZ5_9BURK</name>
<organism evidence="1 2">
    <name type="scientific">Burkholderia stabilis</name>
    <dbReference type="NCBI Taxonomy" id="95485"/>
    <lineage>
        <taxon>Bacteria</taxon>
        <taxon>Pseudomonadati</taxon>
        <taxon>Pseudomonadota</taxon>
        <taxon>Betaproteobacteria</taxon>
        <taxon>Burkholderiales</taxon>
        <taxon>Burkholderiaceae</taxon>
        <taxon>Burkholderia</taxon>
        <taxon>Burkholderia cepacia complex</taxon>
    </lineage>
</organism>
<evidence type="ECO:0000313" key="1">
    <source>
        <dbReference type="EMBL" id="BAX57501.1"/>
    </source>
</evidence>
<evidence type="ECO:0000313" key="2">
    <source>
        <dbReference type="Proteomes" id="UP000218432"/>
    </source>
</evidence>
<dbReference type="Pfam" id="PF12385">
    <property type="entry name" value="Peptidase_C70"/>
    <property type="match status" value="1"/>
</dbReference>
<sequence>MNRPNYRILDVPLVGQRKNSDGTWLMLEKGNEGLQPHGDMACWYAAACMVSYYRRPGPRRGLPKLWLKDQGLPPASIIDLAKAEGLIPLDRPEHDEDTAEWLATHLKTYGPIWASGAFRGVAHVIVVTGVQDAVVFYNDPWEPAAKFMDVKTFRRLLGAYKNCLLVKGRLKSTIDFGSIRSTNARTTLS</sequence>
<dbReference type="RefSeq" id="WP_096470837.1">
    <property type="nucleotide sequence ID" value="NZ_AP018111.1"/>
</dbReference>
<proteinExistence type="predicted"/>
<protein>
    <recommendedName>
        <fullName evidence="3">Peptidase C39-like domain-containing protein</fullName>
    </recommendedName>
</protein>